<comment type="caution">
    <text evidence="2">The sequence shown here is derived from an EMBL/GenBank/DDBJ whole genome shotgun (WGS) entry which is preliminary data.</text>
</comment>
<sequence length="88" mass="9241">MFAFEVSPAALMRDLGYVHGVGEQIRAAAADVVESPLDEDAGNALWLLLMVEAAAARAVLARVETLQHVSADGEEAGESVTMTEVATQ</sequence>
<dbReference type="EMBL" id="JBIMSN010000163">
    <property type="protein sequence ID" value="MFH5232832.1"/>
    <property type="molecule type" value="Genomic_DNA"/>
</dbReference>
<proteinExistence type="predicted"/>
<evidence type="ECO:0000313" key="3">
    <source>
        <dbReference type="Proteomes" id="UP001609175"/>
    </source>
</evidence>
<evidence type="ECO:0000313" key="1">
    <source>
        <dbReference type="EMBL" id="MFH5207881.1"/>
    </source>
</evidence>
<reference evidence="3 4" key="1">
    <citation type="submission" date="2024-10" db="EMBL/GenBank/DDBJ databases">
        <authorList>
            <person name="Riesco R."/>
        </authorList>
    </citation>
    <scope>NUCLEOTIDE SEQUENCE [LARGE SCALE GENOMIC DNA]</scope>
    <source>
        <strain evidence="1 3">NCIMB 15449</strain>
        <strain evidence="2 4">NCIMB 15450</strain>
    </source>
</reference>
<dbReference type="EMBL" id="JBIMSO010000031">
    <property type="protein sequence ID" value="MFH5207881.1"/>
    <property type="molecule type" value="Genomic_DNA"/>
</dbReference>
<dbReference type="RefSeq" id="WP_395113320.1">
    <property type="nucleotide sequence ID" value="NZ_JBIMSN010000163.1"/>
</dbReference>
<name>A0ABW7KGL9_9NOCA</name>
<evidence type="ECO:0000313" key="2">
    <source>
        <dbReference type="EMBL" id="MFH5232832.1"/>
    </source>
</evidence>
<accession>A0ABW7KGL9</accession>
<gene>
    <name evidence="1" type="ORF">ACHIPZ_06585</name>
    <name evidence="2" type="ORF">ACHIRB_30325</name>
</gene>
<keyword evidence="4" id="KW-1185">Reference proteome</keyword>
<evidence type="ECO:0000313" key="4">
    <source>
        <dbReference type="Proteomes" id="UP001609219"/>
    </source>
</evidence>
<organism evidence="2 4">
    <name type="scientific">Antrihabitans spumae</name>
    <dbReference type="NCBI Taxonomy" id="3373370"/>
    <lineage>
        <taxon>Bacteria</taxon>
        <taxon>Bacillati</taxon>
        <taxon>Actinomycetota</taxon>
        <taxon>Actinomycetes</taxon>
        <taxon>Mycobacteriales</taxon>
        <taxon>Nocardiaceae</taxon>
        <taxon>Antrihabitans</taxon>
    </lineage>
</organism>
<dbReference type="Proteomes" id="UP001609175">
    <property type="component" value="Unassembled WGS sequence"/>
</dbReference>
<protein>
    <submittedName>
        <fullName evidence="2">Uncharacterized protein</fullName>
    </submittedName>
</protein>
<dbReference type="Proteomes" id="UP001609219">
    <property type="component" value="Unassembled WGS sequence"/>
</dbReference>